<organism evidence="1 2">
    <name type="scientific">Helicobacter cinaedi CCUG 18818 = ATCC BAA-847</name>
    <dbReference type="NCBI Taxonomy" id="537971"/>
    <lineage>
        <taxon>Bacteria</taxon>
        <taxon>Pseudomonadati</taxon>
        <taxon>Campylobacterota</taxon>
        <taxon>Epsilonproteobacteria</taxon>
        <taxon>Campylobacterales</taxon>
        <taxon>Helicobacteraceae</taxon>
        <taxon>Helicobacter</taxon>
    </lineage>
</organism>
<reference evidence="2" key="1">
    <citation type="journal article" date="2014" name="Genome Announc.">
        <title>Draft genome sequences of six enterohepatic helicobacter species isolated from humans and one from rhesus macaques.</title>
        <authorList>
            <person name="Shen Z."/>
            <person name="Sheh A."/>
            <person name="Young S.K."/>
            <person name="Abouelliel A."/>
            <person name="Ward D.V."/>
            <person name="Earl A.M."/>
            <person name="Fox J.G."/>
        </authorList>
    </citation>
    <scope>NUCLEOTIDE SEQUENCE [LARGE SCALE GENOMIC DNA]</scope>
    <source>
        <strain evidence="2">CCUG 18818</strain>
    </source>
</reference>
<evidence type="ECO:0000313" key="2">
    <source>
        <dbReference type="Proteomes" id="UP000005755"/>
    </source>
</evidence>
<gene>
    <name evidence="1" type="ORF">HCCG_01262</name>
</gene>
<keyword evidence="2" id="KW-1185">Reference proteome</keyword>
<dbReference type="EMBL" id="DS990392">
    <property type="protein sequence ID" value="EFR46715.1"/>
    <property type="molecule type" value="Genomic_DNA"/>
</dbReference>
<dbReference type="Proteomes" id="UP000005755">
    <property type="component" value="Unassembled WGS sequence"/>
</dbReference>
<protein>
    <submittedName>
        <fullName evidence="1">Uncharacterized protein</fullName>
    </submittedName>
</protein>
<sequence length="44" mass="5266">MGKLQNSSTKLHRIWNNDVKIVYDKQNIVTKLYISHIFIHIKDL</sequence>
<proteinExistence type="predicted"/>
<accession>A0ABN0BC32</accession>
<name>A0ABN0BC32_9HELI</name>
<evidence type="ECO:0000313" key="1">
    <source>
        <dbReference type="EMBL" id="EFR46715.1"/>
    </source>
</evidence>